<dbReference type="InterPro" id="IPR018253">
    <property type="entry name" value="DnaJ_domain_CS"/>
</dbReference>
<dbReference type="PRINTS" id="PR00625">
    <property type="entry name" value="JDOMAIN"/>
</dbReference>
<sequence>MDPKRRLYEELGVRHDATPAAIDKAYRQKARKAHPDTGGSSEAFHKLSHAYAILSDADRRKAYDETGYEGEMAGENIADRAMAHIHELVSSVLESDLPFEGVDLVTAIGDTLARQRAEIGAAIRKLESQAKRADAMAKRFHRKSGQKGDNLIRAAIERRAADIRQNAERTRHQEAIFAKAIDLIADYDFEHEAPKPTVAATPSPRSGADPIIASVKAGRAAKSAS</sequence>
<dbReference type="InterPro" id="IPR001623">
    <property type="entry name" value="DnaJ_domain"/>
</dbReference>
<comment type="caution">
    <text evidence="3">The sequence shown here is derived from an EMBL/GenBank/DDBJ whole genome shotgun (WGS) entry which is preliminary data.</text>
</comment>
<dbReference type="PANTHER" id="PTHR44144">
    <property type="entry name" value="DNAJ HOMOLOG SUBFAMILY C MEMBER 9"/>
    <property type="match status" value="1"/>
</dbReference>
<gene>
    <name evidence="3" type="ORF">QO014_002072</name>
</gene>
<dbReference type="PROSITE" id="PS00636">
    <property type="entry name" value="DNAJ_1"/>
    <property type="match status" value="1"/>
</dbReference>
<feature type="domain" description="J" evidence="2">
    <location>
        <begin position="6"/>
        <end position="67"/>
    </location>
</feature>
<dbReference type="Pfam" id="PF00226">
    <property type="entry name" value="DnaJ"/>
    <property type="match status" value="1"/>
</dbReference>
<keyword evidence="4" id="KW-1185">Reference proteome</keyword>
<dbReference type="RefSeq" id="WP_266348589.1">
    <property type="nucleotide sequence ID" value="NZ_JAPKNG010000002.1"/>
</dbReference>
<protein>
    <submittedName>
        <fullName evidence="3">Curved DNA-binding protein CbpA</fullName>
    </submittedName>
</protein>
<dbReference type="Gene3D" id="1.10.287.110">
    <property type="entry name" value="DnaJ domain"/>
    <property type="match status" value="1"/>
</dbReference>
<keyword evidence="3" id="KW-0238">DNA-binding</keyword>
<organism evidence="3 4">
    <name type="scientific">Kaistia dalseonensis</name>
    <dbReference type="NCBI Taxonomy" id="410840"/>
    <lineage>
        <taxon>Bacteria</taxon>
        <taxon>Pseudomonadati</taxon>
        <taxon>Pseudomonadota</taxon>
        <taxon>Alphaproteobacteria</taxon>
        <taxon>Hyphomicrobiales</taxon>
        <taxon>Kaistiaceae</taxon>
        <taxon>Kaistia</taxon>
    </lineage>
</organism>
<name>A0ABU0H5W2_9HYPH</name>
<dbReference type="InterPro" id="IPR052594">
    <property type="entry name" value="J_domain-containing_protein"/>
</dbReference>
<dbReference type="Proteomes" id="UP001241603">
    <property type="component" value="Unassembled WGS sequence"/>
</dbReference>
<evidence type="ECO:0000313" key="3">
    <source>
        <dbReference type="EMBL" id="MDQ0437687.1"/>
    </source>
</evidence>
<accession>A0ABU0H5W2</accession>
<dbReference type="CDD" id="cd06257">
    <property type="entry name" value="DnaJ"/>
    <property type="match status" value="1"/>
</dbReference>
<dbReference type="EMBL" id="JAUSVO010000002">
    <property type="protein sequence ID" value="MDQ0437687.1"/>
    <property type="molecule type" value="Genomic_DNA"/>
</dbReference>
<dbReference type="GO" id="GO:0003677">
    <property type="term" value="F:DNA binding"/>
    <property type="evidence" value="ECO:0007669"/>
    <property type="project" value="UniProtKB-KW"/>
</dbReference>
<dbReference type="PANTHER" id="PTHR44144:SF1">
    <property type="entry name" value="DNAJ HOMOLOG SUBFAMILY C MEMBER 9"/>
    <property type="match status" value="1"/>
</dbReference>
<keyword evidence="1" id="KW-0175">Coiled coil</keyword>
<reference evidence="3 4" key="1">
    <citation type="submission" date="2023-07" db="EMBL/GenBank/DDBJ databases">
        <title>Genomic Encyclopedia of Type Strains, Phase IV (KMG-IV): sequencing the most valuable type-strain genomes for metagenomic binning, comparative biology and taxonomic classification.</title>
        <authorList>
            <person name="Goeker M."/>
        </authorList>
    </citation>
    <scope>NUCLEOTIDE SEQUENCE [LARGE SCALE GENOMIC DNA]</scope>
    <source>
        <strain evidence="3 4">B6-8</strain>
    </source>
</reference>
<dbReference type="SMART" id="SM00271">
    <property type="entry name" value="DnaJ"/>
    <property type="match status" value="1"/>
</dbReference>
<evidence type="ECO:0000313" key="4">
    <source>
        <dbReference type="Proteomes" id="UP001241603"/>
    </source>
</evidence>
<proteinExistence type="predicted"/>
<evidence type="ECO:0000259" key="2">
    <source>
        <dbReference type="PROSITE" id="PS50076"/>
    </source>
</evidence>
<feature type="coiled-coil region" evidence="1">
    <location>
        <begin position="123"/>
        <end position="173"/>
    </location>
</feature>
<evidence type="ECO:0000256" key="1">
    <source>
        <dbReference type="SAM" id="Coils"/>
    </source>
</evidence>
<dbReference type="SUPFAM" id="SSF46565">
    <property type="entry name" value="Chaperone J-domain"/>
    <property type="match status" value="1"/>
</dbReference>
<dbReference type="InterPro" id="IPR036869">
    <property type="entry name" value="J_dom_sf"/>
</dbReference>
<dbReference type="PROSITE" id="PS50076">
    <property type="entry name" value="DNAJ_2"/>
    <property type="match status" value="1"/>
</dbReference>